<dbReference type="PANTHER" id="PTHR33990">
    <property type="entry name" value="PROTEIN YJDN-RELATED"/>
    <property type="match status" value="1"/>
</dbReference>
<dbReference type="Proteomes" id="UP000244893">
    <property type="component" value="Unassembled WGS sequence"/>
</dbReference>
<evidence type="ECO:0000259" key="1">
    <source>
        <dbReference type="Pfam" id="PF00903"/>
    </source>
</evidence>
<name>A0A2V1HWB5_9MICO</name>
<dbReference type="InterPro" id="IPR004360">
    <property type="entry name" value="Glyas_Fos-R_dOase_dom"/>
</dbReference>
<keyword evidence="3" id="KW-1185">Reference proteome</keyword>
<accession>A0A2V1HWB5</accession>
<dbReference type="OrthoDB" id="9795306at2"/>
<dbReference type="RefSeq" id="WP_116755146.1">
    <property type="nucleotide sequence ID" value="NZ_JBHUEX010000001.1"/>
</dbReference>
<protein>
    <submittedName>
        <fullName evidence="2">VOC family protein</fullName>
    </submittedName>
</protein>
<comment type="caution">
    <text evidence="2">The sequence shown here is derived from an EMBL/GenBank/DDBJ whole genome shotgun (WGS) entry which is preliminary data.</text>
</comment>
<proteinExistence type="predicted"/>
<dbReference type="PANTHER" id="PTHR33990:SF1">
    <property type="entry name" value="PROTEIN YJDN"/>
    <property type="match status" value="1"/>
</dbReference>
<evidence type="ECO:0000313" key="3">
    <source>
        <dbReference type="Proteomes" id="UP000244893"/>
    </source>
</evidence>
<feature type="domain" description="Glyoxalase/fosfomycin resistance/dioxygenase" evidence="1">
    <location>
        <begin position="13"/>
        <end position="125"/>
    </location>
</feature>
<gene>
    <name evidence="2" type="ORF">DDQ50_02540</name>
</gene>
<dbReference type="SUPFAM" id="SSF54593">
    <property type="entry name" value="Glyoxalase/Bleomycin resistance protein/Dihydroxybiphenyl dioxygenase"/>
    <property type="match status" value="1"/>
</dbReference>
<reference evidence="2 3" key="1">
    <citation type="submission" date="2018-05" db="EMBL/GenBank/DDBJ databases">
        <title>Amnibacterium sp. M8JJ-5, whole genome shotgun sequence.</title>
        <authorList>
            <person name="Tuo L."/>
        </authorList>
    </citation>
    <scope>NUCLEOTIDE SEQUENCE [LARGE SCALE GENOMIC DNA]</scope>
    <source>
        <strain evidence="2 3">M8JJ-5</strain>
    </source>
</reference>
<dbReference type="Gene3D" id="3.10.180.10">
    <property type="entry name" value="2,3-Dihydroxybiphenyl 1,2-Dioxygenase, domain 1"/>
    <property type="match status" value="1"/>
</dbReference>
<dbReference type="Pfam" id="PF00903">
    <property type="entry name" value="Glyoxalase"/>
    <property type="match status" value="1"/>
</dbReference>
<organism evidence="2 3">
    <name type="scientific">Amnibacterium flavum</name>
    <dbReference type="NCBI Taxonomy" id="2173173"/>
    <lineage>
        <taxon>Bacteria</taxon>
        <taxon>Bacillati</taxon>
        <taxon>Actinomycetota</taxon>
        <taxon>Actinomycetes</taxon>
        <taxon>Micrococcales</taxon>
        <taxon>Microbacteriaceae</taxon>
        <taxon>Amnibacterium</taxon>
    </lineage>
</organism>
<dbReference type="AlphaFoldDB" id="A0A2V1HWB5"/>
<sequence length="131" mass="14099">MTGLVPYLHFARTARPALMFYRDVFGGELALHTFADFGRTDGPPDAVAHGILDGPVQIFAADAGDGEPALRVEGLLFSLLGTADASTMRGWFAALADGGRVLDALQERPWGDYDGQVADRFGLTWLIGYQP</sequence>
<evidence type="ECO:0000313" key="2">
    <source>
        <dbReference type="EMBL" id="PVZ95410.1"/>
    </source>
</evidence>
<dbReference type="EMBL" id="QEOP01000001">
    <property type="protein sequence ID" value="PVZ95410.1"/>
    <property type="molecule type" value="Genomic_DNA"/>
</dbReference>
<dbReference type="InterPro" id="IPR029068">
    <property type="entry name" value="Glyas_Bleomycin-R_OHBP_Dase"/>
</dbReference>